<reference evidence="3" key="1">
    <citation type="journal article" date="2006" name="PLoS Biol.">
        <title>Macronuclear genome sequence of the ciliate Tetrahymena thermophila, a model eukaryote.</title>
        <authorList>
            <person name="Eisen J.A."/>
            <person name="Coyne R.S."/>
            <person name="Wu M."/>
            <person name="Wu D."/>
            <person name="Thiagarajan M."/>
            <person name="Wortman J.R."/>
            <person name="Badger J.H."/>
            <person name="Ren Q."/>
            <person name="Amedeo P."/>
            <person name="Jones K.M."/>
            <person name="Tallon L.J."/>
            <person name="Delcher A.L."/>
            <person name="Salzberg S.L."/>
            <person name="Silva J.C."/>
            <person name="Haas B.J."/>
            <person name="Majoros W.H."/>
            <person name="Farzad M."/>
            <person name="Carlton J.M."/>
            <person name="Smith R.K. Jr."/>
            <person name="Garg J."/>
            <person name="Pearlman R.E."/>
            <person name="Karrer K.M."/>
            <person name="Sun L."/>
            <person name="Manning G."/>
            <person name="Elde N.C."/>
            <person name="Turkewitz A.P."/>
            <person name="Asai D.J."/>
            <person name="Wilkes D.E."/>
            <person name="Wang Y."/>
            <person name="Cai H."/>
            <person name="Collins K."/>
            <person name="Stewart B.A."/>
            <person name="Lee S.R."/>
            <person name="Wilamowska K."/>
            <person name="Weinberg Z."/>
            <person name="Ruzzo W.L."/>
            <person name="Wloga D."/>
            <person name="Gaertig J."/>
            <person name="Frankel J."/>
            <person name="Tsao C.-C."/>
            <person name="Gorovsky M.A."/>
            <person name="Keeling P.J."/>
            <person name="Waller R.F."/>
            <person name="Patron N.J."/>
            <person name="Cherry J.M."/>
            <person name="Stover N.A."/>
            <person name="Krieger C.J."/>
            <person name="del Toro C."/>
            <person name="Ryder H.F."/>
            <person name="Williamson S.C."/>
            <person name="Barbeau R.A."/>
            <person name="Hamilton E.P."/>
            <person name="Orias E."/>
        </authorList>
    </citation>
    <scope>NUCLEOTIDE SEQUENCE [LARGE SCALE GENOMIC DNA]</scope>
    <source>
        <strain evidence="3">SB210</strain>
    </source>
</reference>
<name>I7MFM8_TETTS</name>
<keyword evidence="3" id="KW-1185">Reference proteome</keyword>
<feature type="region of interest" description="Disordered" evidence="1">
    <location>
        <begin position="332"/>
        <end position="357"/>
    </location>
</feature>
<dbReference type="KEGG" id="tet:TTHERM_00755870"/>
<organism evidence="2 3">
    <name type="scientific">Tetrahymena thermophila (strain SB210)</name>
    <dbReference type="NCBI Taxonomy" id="312017"/>
    <lineage>
        <taxon>Eukaryota</taxon>
        <taxon>Sar</taxon>
        <taxon>Alveolata</taxon>
        <taxon>Ciliophora</taxon>
        <taxon>Intramacronucleata</taxon>
        <taxon>Oligohymenophorea</taxon>
        <taxon>Hymenostomatida</taxon>
        <taxon>Tetrahymenina</taxon>
        <taxon>Tetrahymenidae</taxon>
        <taxon>Tetrahymena</taxon>
    </lineage>
</organism>
<protein>
    <submittedName>
        <fullName evidence="2">Uncharacterized protein</fullName>
    </submittedName>
</protein>
<accession>I7MFM8</accession>
<dbReference type="RefSeq" id="XP_001031716.2">
    <property type="nucleotide sequence ID" value="XM_001031716.2"/>
</dbReference>
<dbReference type="EMBL" id="GG662437">
    <property type="protein sequence ID" value="EAR84053.2"/>
    <property type="molecule type" value="Genomic_DNA"/>
</dbReference>
<proteinExistence type="predicted"/>
<evidence type="ECO:0000313" key="2">
    <source>
        <dbReference type="EMBL" id="EAR84053.2"/>
    </source>
</evidence>
<dbReference type="AlphaFoldDB" id="I7MFM8"/>
<sequence length="418" mass="49119">MISINRNKKTSIVSEGQISITQNDSDSITTLKLSQQKNYQKQKEKNQLVLNEAVLRQLLHADRFISSEKSYFKFPQFDFFLNIDCLFSSVNSNGPVEGSIISVINQFKKIKYTKISKKSNGVHIYFQKKDCFQLPWKCLVDRMQSFGSQDTYEMSNYLADACQKEYIPREDTESLNDQSYDQHSAQKIFNEGSQRDDIDKIDDLFIQNKNKPMIIWRGVLKEMYSVHINECYLNFLQYTPEEFQLEVALSGLPEFLTSHNYYQWVKQLLNVVNNVLSISRVENEERQCYTFQKEHITQNGQHLTLELESYDLIIGGCNLVVEVGVNEIKQTKKKNKKKQEQANQANNNEIKEEQQQQPKCNTLVNLNEAKRKLTDEEKYFINNHYFKIQDFDFNKSKVCKYRMLSSDFSTKIQLQFHA</sequence>
<evidence type="ECO:0000256" key="1">
    <source>
        <dbReference type="SAM" id="MobiDB-lite"/>
    </source>
</evidence>
<dbReference type="GeneID" id="7838757"/>
<gene>
    <name evidence="2" type="ORF">TTHERM_00755870</name>
</gene>
<evidence type="ECO:0000313" key="3">
    <source>
        <dbReference type="Proteomes" id="UP000009168"/>
    </source>
</evidence>
<dbReference type="InParanoid" id="I7MFM8"/>
<dbReference type="Proteomes" id="UP000009168">
    <property type="component" value="Unassembled WGS sequence"/>
</dbReference>